<dbReference type="Pfam" id="PF19305">
    <property type="entry name" value="MmgE_PrpD_C"/>
    <property type="match status" value="1"/>
</dbReference>
<dbReference type="Gene3D" id="3.30.1330.120">
    <property type="entry name" value="2-methylcitrate dehydratase PrpD"/>
    <property type="match status" value="1"/>
</dbReference>
<evidence type="ECO:0000313" key="4">
    <source>
        <dbReference type="EMBL" id="RJT31984.1"/>
    </source>
</evidence>
<comment type="caution">
    <text evidence="4">The sequence shown here is derived from an EMBL/GenBank/DDBJ whole genome shotgun (WGS) entry which is preliminary data.</text>
</comment>
<feature type="domain" description="MmgE/PrpD C-terminal" evidence="3">
    <location>
        <begin position="263"/>
        <end position="425"/>
    </location>
</feature>
<gene>
    <name evidence="4" type="ORF">D3227_27635</name>
</gene>
<dbReference type="PANTHER" id="PTHR16943">
    <property type="entry name" value="2-METHYLCITRATE DEHYDRATASE-RELATED"/>
    <property type="match status" value="1"/>
</dbReference>
<comment type="similarity">
    <text evidence="1">Belongs to the PrpD family.</text>
</comment>
<dbReference type="Proteomes" id="UP000272706">
    <property type="component" value="Unassembled WGS sequence"/>
</dbReference>
<dbReference type="PANTHER" id="PTHR16943:SF8">
    <property type="entry name" value="2-METHYLCITRATE DEHYDRATASE"/>
    <property type="match status" value="1"/>
</dbReference>
<proteinExistence type="inferred from homology"/>
<evidence type="ECO:0000256" key="1">
    <source>
        <dbReference type="ARBA" id="ARBA00006174"/>
    </source>
</evidence>
<dbReference type="SUPFAM" id="SSF103378">
    <property type="entry name" value="2-methylcitrate dehydratase PrpD"/>
    <property type="match status" value="1"/>
</dbReference>
<sequence>MISFSKFAGSLTYDAIPEEVRAILRRSFADTLCVAAVGSTTEISSITKKIADRLWRSSPEAGAARMIFDGRPVSPAGAAFAGAFTVDSIDGHDTTSACKGHAGSAVFPALLAVADSLKASGVVLSGEDFMVALAVAYEISYRAGLTLHGTVPDYHTSGAWTAVGVAAGVSRLLGLSQEQTRHAAGIAEYHGPRSQMMRCIDFPTMLRDGVGWGAPSGVMAAYMAELGFTGAPAITAEGQTAEPWWHDLGQAWRVAEDTSYKPYPVCRWAHPSIDAARDLMRDNGLSSKDITRVRIQTFHYAVRLAGHNPRTLDEMSYSIAFPVATMVVRGKIGPQELLPEVLQDEEIRRISNATELVETEHYTRISVGKRWADVTLYLRDGRKIMSEPRTPKGDLDNPMSAEEFHSKYANFTDGLVGKGRAVDMEAMALSFDDLDSKLLGSLIDLIVAPLDVGHRQ</sequence>
<feature type="domain" description="MmgE/PrpD N-terminal" evidence="2">
    <location>
        <begin position="4"/>
        <end position="237"/>
    </location>
</feature>
<dbReference type="Gene3D" id="1.10.4100.10">
    <property type="entry name" value="2-methylcitrate dehydratase PrpD"/>
    <property type="match status" value="1"/>
</dbReference>
<dbReference type="GO" id="GO:0016829">
    <property type="term" value="F:lyase activity"/>
    <property type="evidence" value="ECO:0007669"/>
    <property type="project" value="InterPro"/>
</dbReference>
<dbReference type="EMBL" id="QZWZ01000028">
    <property type="protein sequence ID" value="RJT31984.1"/>
    <property type="molecule type" value="Genomic_DNA"/>
</dbReference>
<evidence type="ECO:0000259" key="3">
    <source>
        <dbReference type="Pfam" id="PF19305"/>
    </source>
</evidence>
<evidence type="ECO:0000259" key="2">
    <source>
        <dbReference type="Pfam" id="PF03972"/>
    </source>
</evidence>
<dbReference type="RefSeq" id="WP_120017427.1">
    <property type="nucleotide sequence ID" value="NZ_QZWZ01000028.1"/>
</dbReference>
<name>A0A3A5K9Z3_9HYPH</name>
<organism evidence="4 5">
    <name type="scientific">Mesorhizobium waimense</name>
    <dbReference type="NCBI Taxonomy" id="1300307"/>
    <lineage>
        <taxon>Bacteria</taxon>
        <taxon>Pseudomonadati</taxon>
        <taxon>Pseudomonadota</taxon>
        <taxon>Alphaproteobacteria</taxon>
        <taxon>Hyphomicrobiales</taxon>
        <taxon>Phyllobacteriaceae</taxon>
        <taxon>Mesorhizobium</taxon>
    </lineage>
</organism>
<accession>A0A3A5K9Z3</accession>
<dbReference type="OrthoDB" id="5415580at2"/>
<dbReference type="InterPro" id="IPR042183">
    <property type="entry name" value="MmgE/PrpD_sf_1"/>
</dbReference>
<keyword evidence="5" id="KW-1185">Reference proteome</keyword>
<dbReference type="InterPro" id="IPR005656">
    <property type="entry name" value="MmgE_PrpD"/>
</dbReference>
<dbReference type="AlphaFoldDB" id="A0A3A5K9Z3"/>
<protein>
    <submittedName>
        <fullName evidence="4">MmgE/PrpD family protein</fullName>
    </submittedName>
</protein>
<evidence type="ECO:0000313" key="5">
    <source>
        <dbReference type="Proteomes" id="UP000272706"/>
    </source>
</evidence>
<dbReference type="InterPro" id="IPR045336">
    <property type="entry name" value="MmgE_PrpD_N"/>
</dbReference>
<reference evidence="4 5" key="1">
    <citation type="submission" date="2018-09" db="EMBL/GenBank/DDBJ databases">
        <title>Mesorhizobium carmichaelinearum sp. nov. isolated from Carmichaelinea spp. root nodules in New Zealand.</title>
        <authorList>
            <person name="De Meyer S.E."/>
        </authorList>
    </citation>
    <scope>NUCLEOTIDE SEQUENCE [LARGE SCALE GENOMIC DNA]</scope>
    <source>
        <strain evidence="4 5">ICMP19557</strain>
    </source>
</reference>
<dbReference type="InterPro" id="IPR045337">
    <property type="entry name" value="MmgE_PrpD_C"/>
</dbReference>
<dbReference type="Pfam" id="PF03972">
    <property type="entry name" value="MmgE_PrpD_N"/>
    <property type="match status" value="1"/>
</dbReference>
<dbReference type="InterPro" id="IPR042188">
    <property type="entry name" value="MmgE/PrpD_sf_2"/>
</dbReference>
<dbReference type="InterPro" id="IPR036148">
    <property type="entry name" value="MmgE/PrpD_sf"/>
</dbReference>